<evidence type="ECO:0000256" key="1">
    <source>
        <dbReference type="SAM" id="Phobius"/>
    </source>
</evidence>
<evidence type="ECO:0000313" key="3">
    <source>
        <dbReference type="Proteomes" id="UP000326198"/>
    </source>
</evidence>
<name>A0A5N7BAM9_9EURO</name>
<proteinExistence type="predicted"/>
<evidence type="ECO:0000313" key="2">
    <source>
        <dbReference type="EMBL" id="KAE8378822.1"/>
    </source>
</evidence>
<sequence>MYSKRTIPLVRAVSAVINILISWGTPKKYKIEILEWIGPFSPFSSSVAVLI</sequence>
<keyword evidence="1" id="KW-1133">Transmembrane helix</keyword>
<dbReference type="AlphaFoldDB" id="A0A5N7BAM9"/>
<keyword evidence="3" id="KW-1185">Reference proteome</keyword>
<gene>
    <name evidence="2" type="ORF">BDV26DRAFT_260974</name>
</gene>
<dbReference type="Proteomes" id="UP000326198">
    <property type="component" value="Unassembled WGS sequence"/>
</dbReference>
<keyword evidence="1" id="KW-0812">Transmembrane</keyword>
<protein>
    <submittedName>
        <fullName evidence="2">Uncharacterized protein</fullName>
    </submittedName>
</protein>
<feature type="transmembrane region" description="Helical" evidence="1">
    <location>
        <begin position="6"/>
        <end position="24"/>
    </location>
</feature>
<accession>A0A5N7BAM9</accession>
<organism evidence="2 3">
    <name type="scientific">Aspergillus bertholletiae</name>
    <dbReference type="NCBI Taxonomy" id="1226010"/>
    <lineage>
        <taxon>Eukaryota</taxon>
        <taxon>Fungi</taxon>
        <taxon>Dikarya</taxon>
        <taxon>Ascomycota</taxon>
        <taxon>Pezizomycotina</taxon>
        <taxon>Eurotiomycetes</taxon>
        <taxon>Eurotiomycetidae</taxon>
        <taxon>Eurotiales</taxon>
        <taxon>Aspergillaceae</taxon>
        <taxon>Aspergillus</taxon>
        <taxon>Aspergillus subgen. Circumdati</taxon>
    </lineage>
</organism>
<dbReference type="EMBL" id="ML736203">
    <property type="protein sequence ID" value="KAE8378822.1"/>
    <property type="molecule type" value="Genomic_DNA"/>
</dbReference>
<keyword evidence="1" id="KW-0472">Membrane</keyword>
<reference evidence="2 3" key="1">
    <citation type="submission" date="2019-04" db="EMBL/GenBank/DDBJ databases">
        <title>Friends and foes A comparative genomics studyof 23 Aspergillus species from section Flavi.</title>
        <authorList>
            <consortium name="DOE Joint Genome Institute"/>
            <person name="Kjaerbolling I."/>
            <person name="Vesth T."/>
            <person name="Frisvad J.C."/>
            <person name="Nybo J.L."/>
            <person name="Theobald S."/>
            <person name="Kildgaard S."/>
            <person name="Isbrandt T."/>
            <person name="Kuo A."/>
            <person name="Sato A."/>
            <person name="Lyhne E.K."/>
            <person name="Kogle M.E."/>
            <person name="Wiebenga A."/>
            <person name="Kun R.S."/>
            <person name="Lubbers R.J."/>
            <person name="Makela M.R."/>
            <person name="Barry K."/>
            <person name="Chovatia M."/>
            <person name="Clum A."/>
            <person name="Daum C."/>
            <person name="Haridas S."/>
            <person name="He G."/>
            <person name="LaButti K."/>
            <person name="Lipzen A."/>
            <person name="Mondo S."/>
            <person name="Riley R."/>
            <person name="Salamov A."/>
            <person name="Simmons B.A."/>
            <person name="Magnuson J.K."/>
            <person name="Henrissat B."/>
            <person name="Mortensen U.H."/>
            <person name="Larsen T.O."/>
            <person name="Devries R.P."/>
            <person name="Grigoriev I.V."/>
            <person name="Machida M."/>
            <person name="Baker S.E."/>
            <person name="Andersen M.R."/>
        </authorList>
    </citation>
    <scope>NUCLEOTIDE SEQUENCE [LARGE SCALE GENOMIC DNA]</scope>
    <source>
        <strain evidence="2 3">IBT 29228</strain>
    </source>
</reference>